<dbReference type="GO" id="GO:0022904">
    <property type="term" value="P:respiratory electron transport chain"/>
    <property type="evidence" value="ECO:0007669"/>
    <property type="project" value="TreeGrafter"/>
</dbReference>
<dbReference type="SUPFAM" id="SSF81442">
    <property type="entry name" value="Cytochrome c oxidase subunit I-like"/>
    <property type="match status" value="1"/>
</dbReference>
<feature type="transmembrane region" description="Helical" evidence="3">
    <location>
        <begin position="136"/>
        <end position="155"/>
    </location>
</feature>
<feature type="transmembrane region" description="Helical" evidence="3">
    <location>
        <begin position="496"/>
        <end position="516"/>
    </location>
</feature>
<feature type="transmembrane region" description="Helical" evidence="3">
    <location>
        <begin position="330"/>
        <end position="352"/>
    </location>
</feature>
<feature type="transmembrane region" description="Helical" evidence="3">
    <location>
        <begin position="446"/>
        <end position="467"/>
    </location>
</feature>
<feature type="transmembrane region" description="Helical" evidence="3">
    <location>
        <begin position="413"/>
        <end position="434"/>
    </location>
</feature>
<feature type="transmembrane region" description="Helical" evidence="3">
    <location>
        <begin position="201"/>
        <end position="223"/>
    </location>
</feature>
<sequence>MTPTIAVLLIVTFLVSVVGLLALIWSIATNQFGHGKEAAKTIFPPGEEGHGEDPARDISDTLDGNLPPNSEAINARQRADFSSRGPVLAWLCSAVFWLVVGSFYGLISSTKMHMPEFLANSEWLTFGRVRPMHLNAVTYGWASMAGIGVALFLLPRLFRTALVGARFAITGSVIWNVGLVLGLIAINLGLSDGEEWLEFPWQIDILFVIGGALCAVPLVLTAANRKVEHLYVTSWYFMAALVWFPFLFLIANLPFTFPGASGATVNWWFAHNVLGLWVTPIGIGTAYYLIPKILGRPIISYQLSLLGFWSLALFYSQVGIHHLVGGPIPTWLVTLSIVHSVMMSIPVITVAINHHGTMWGHFGRLKDSPTLRFVWIGALMYTVSSLQGSMEALRSVNVITHFTHYTVAHAHLGMYAFLSFILFGAVYFIMPRLMDWEWPWRRMISVHFWLVSVGILIYFVSLTIGGWKEGVALLDADMPFMDIVRMTLPYLEARTIGGALMTLGHLVFAVHFIAMLRRSGERRYQPTLFRSAKQEASQ</sequence>
<organism evidence="5 6">
    <name type="scientific">Vreelandella subglaciescola</name>
    <dbReference type="NCBI Taxonomy" id="29571"/>
    <lineage>
        <taxon>Bacteria</taxon>
        <taxon>Pseudomonadati</taxon>
        <taxon>Pseudomonadota</taxon>
        <taxon>Gammaproteobacteria</taxon>
        <taxon>Oceanospirillales</taxon>
        <taxon>Halomonadaceae</taxon>
        <taxon>Vreelandella</taxon>
    </lineage>
</organism>
<feature type="region of interest" description="Disordered" evidence="2">
    <location>
        <begin position="39"/>
        <end position="59"/>
    </location>
</feature>
<reference evidence="5 6" key="1">
    <citation type="submission" date="2016-11" db="EMBL/GenBank/DDBJ databases">
        <authorList>
            <person name="Jaros S."/>
            <person name="Januszkiewicz K."/>
            <person name="Wedrychowicz H."/>
        </authorList>
    </citation>
    <scope>NUCLEOTIDE SEQUENCE [LARGE SCALE GENOMIC DNA]</scope>
    <source>
        <strain evidence="5 6">ACAM 12</strain>
    </source>
</reference>
<dbReference type="GO" id="GO:0020037">
    <property type="term" value="F:heme binding"/>
    <property type="evidence" value="ECO:0007669"/>
    <property type="project" value="InterPro"/>
</dbReference>
<keyword evidence="1" id="KW-0249">Electron transport</keyword>
<name>A0A1M7GR05_9GAMM</name>
<feature type="transmembrane region" description="Helical" evidence="3">
    <location>
        <begin position="302"/>
        <end position="324"/>
    </location>
</feature>
<dbReference type="InterPro" id="IPR023616">
    <property type="entry name" value="Cyt_c_oxase-like_su1_dom"/>
</dbReference>
<evidence type="ECO:0000256" key="3">
    <source>
        <dbReference type="SAM" id="Phobius"/>
    </source>
</evidence>
<dbReference type="RefSeq" id="WP_079552826.1">
    <property type="nucleotide sequence ID" value="NZ_LT670847.1"/>
</dbReference>
<dbReference type="Proteomes" id="UP000190911">
    <property type="component" value="Chromosome I"/>
</dbReference>
<feature type="transmembrane region" description="Helical" evidence="3">
    <location>
        <begin position="373"/>
        <end position="393"/>
    </location>
</feature>
<keyword evidence="1" id="KW-0813">Transport</keyword>
<feature type="domain" description="Cytochrome oxidase subunit I profile" evidence="4">
    <location>
        <begin position="73"/>
        <end position="538"/>
    </location>
</feature>
<dbReference type="GO" id="GO:0004129">
    <property type="term" value="F:cytochrome-c oxidase activity"/>
    <property type="evidence" value="ECO:0007669"/>
    <property type="project" value="InterPro"/>
</dbReference>
<dbReference type="GO" id="GO:0016020">
    <property type="term" value="C:membrane"/>
    <property type="evidence" value="ECO:0007669"/>
    <property type="project" value="InterPro"/>
</dbReference>
<keyword evidence="3" id="KW-0812">Transmembrane</keyword>
<dbReference type="InParanoid" id="A0A1M7GR05"/>
<feature type="transmembrane region" description="Helical" evidence="3">
    <location>
        <begin position="167"/>
        <end position="189"/>
    </location>
</feature>
<feature type="transmembrane region" description="Helical" evidence="3">
    <location>
        <begin position="267"/>
        <end position="290"/>
    </location>
</feature>
<dbReference type="GO" id="GO:0015990">
    <property type="term" value="P:electron transport coupled proton transport"/>
    <property type="evidence" value="ECO:0007669"/>
    <property type="project" value="TreeGrafter"/>
</dbReference>
<feature type="transmembrane region" description="Helical" evidence="3">
    <location>
        <begin position="6"/>
        <end position="28"/>
    </location>
</feature>
<protein>
    <submittedName>
        <fullName evidence="5">Cytochrome c oxidase cbb3-type subunit 1</fullName>
    </submittedName>
</protein>
<keyword evidence="3" id="KW-1133">Transmembrane helix</keyword>
<dbReference type="PANTHER" id="PTHR10422:SF29">
    <property type="entry name" value="CYTOCHROME C OXIDASE SUBUNIT 1 HOMOLOG, BACTEROID"/>
    <property type="match status" value="1"/>
</dbReference>
<feature type="transmembrane region" description="Helical" evidence="3">
    <location>
        <begin position="235"/>
        <end position="255"/>
    </location>
</feature>
<dbReference type="UniPathway" id="UPA00705"/>
<gene>
    <name evidence="5" type="ORF">SAMN05878437_1671</name>
</gene>
<dbReference type="GO" id="GO:0006119">
    <property type="term" value="P:oxidative phosphorylation"/>
    <property type="evidence" value="ECO:0007669"/>
    <property type="project" value="UniProtKB-UniPathway"/>
</dbReference>
<dbReference type="PANTHER" id="PTHR10422">
    <property type="entry name" value="CYTOCHROME C OXIDASE SUBUNIT 1"/>
    <property type="match status" value="1"/>
</dbReference>
<dbReference type="Gene3D" id="1.20.210.10">
    <property type="entry name" value="Cytochrome c oxidase-like, subunit I domain"/>
    <property type="match status" value="1"/>
</dbReference>
<dbReference type="PROSITE" id="PS50855">
    <property type="entry name" value="COX1"/>
    <property type="match status" value="1"/>
</dbReference>
<dbReference type="AlphaFoldDB" id="A0A1M7GR05"/>
<accession>A0A1M7GR05</accession>
<evidence type="ECO:0000313" key="6">
    <source>
        <dbReference type="Proteomes" id="UP000190911"/>
    </source>
</evidence>
<proteinExistence type="predicted"/>
<feature type="transmembrane region" description="Helical" evidence="3">
    <location>
        <begin position="87"/>
        <end position="107"/>
    </location>
</feature>
<keyword evidence="6" id="KW-1185">Reference proteome</keyword>
<dbReference type="Pfam" id="PF00115">
    <property type="entry name" value="COX1"/>
    <property type="match status" value="1"/>
</dbReference>
<dbReference type="InterPro" id="IPR000883">
    <property type="entry name" value="Cyt_C_Oxase_1"/>
</dbReference>
<dbReference type="STRING" id="29571.SAMN05878437_1671"/>
<evidence type="ECO:0000256" key="2">
    <source>
        <dbReference type="SAM" id="MobiDB-lite"/>
    </source>
</evidence>
<keyword evidence="3" id="KW-0472">Membrane</keyword>
<evidence type="ECO:0000313" key="5">
    <source>
        <dbReference type="EMBL" id="SHM18621.1"/>
    </source>
</evidence>
<evidence type="ECO:0000259" key="4">
    <source>
        <dbReference type="PROSITE" id="PS50855"/>
    </source>
</evidence>
<evidence type="ECO:0000256" key="1">
    <source>
        <dbReference type="ARBA" id="ARBA00022660"/>
    </source>
</evidence>
<feature type="compositionally biased region" description="Basic and acidic residues" evidence="2">
    <location>
        <begin position="47"/>
        <end position="59"/>
    </location>
</feature>
<keyword evidence="1" id="KW-0679">Respiratory chain</keyword>
<dbReference type="OrthoDB" id="9806838at2"/>
<dbReference type="EMBL" id="LT670847">
    <property type="protein sequence ID" value="SHM18621.1"/>
    <property type="molecule type" value="Genomic_DNA"/>
</dbReference>
<dbReference type="InterPro" id="IPR036927">
    <property type="entry name" value="Cyt_c_oxase-like_su1_sf"/>
</dbReference>